<organism evidence="1">
    <name type="scientific">Tanacetum cinerariifolium</name>
    <name type="common">Dalmatian daisy</name>
    <name type="synonym">Chrysanthemum cinerariifolium</name>
    <dbReference type="NCBI Taxonomy" id="118510"/>
    <lineage>
        <taxon>Eukaryota</taxon>
        <taxon>Viridiplantae</taxon>
        <taxon>Streptophyta</taxon>
        <taxon>Embryophyta</taxon>
        <taxon>Tracheophyta</taxon>
        <taxon>Spermatophyta</taxon>
        <taxon>Magnoliopsida</taxon>
        <taxon>eudicotyledons</taxon>
        <taxon>Gunneridae</taxon>
        <taxon>Pentapetalae</taxon>
        <taxon>asterids</taxon>
        <taxon>campanulids</taxon>
        <taxon>Asterales</taxon>
        <taxon>Asteraceae</taxon>
        <taxon>Asteroideae</taxon>
        <taxon>Anthemideae</taxon>
        <taxon>Anthemidinae</taxon>
        <taxon>Tanacetum</taxon>
    </lineage>
</organism>
<dbReference type="AlphaFoldDB" id="A0A699WYU4"/>
<name>A0A699WYU4_TANCI</name>
<evidence type="ECO:0000313" key="1">
    <source>
        <dbReference type="EMBL" id="GFD50738.1"/>
    </source>
</evidence>
<feature type="non-terminal residue" evidence="1">
    <location>
        <position position="117"/>
    </location>
</feature>
<gene>
    <name evidence="1" type="ORF">Tci_922707</name>
</gene>
<sequence length="117" mass="12446">EIGTADAETVADLGILDGVGAPTKDGIGIRVEVATSDIKEDDEEFEVEASAGGTMEIVVDPLATGSIFESTKGDAPDLVGILYDIYHYMSEVPLDRITEFETAQRQLKAGQLVASRE</sequence>
<protein>
    <submittedName>
        <fullName evidence="1">Uncharacterized protein</fullName>
    </submittedName>
</protein>
<proteinExistence type="predicted"/>
<dbReference type="EMBL" id="BKCJ011761081">
    <property type="protein sequence ID" value="GFD50738.1"/>
    <property type="molecule type" value="Genomic_DNA"/>
</dbReference>
<comment type="caution">
    <text evidence="1">The sequence shown here is derived from an EMBL/GenBank/DDBJ whole genome shotgun (WGS) entry which is preliminary data.</text>
</comment>
<feature type="non-terminal residue" evidence="1">
    <location>
        <position position="1"/>
    </location>
</feature>
<accession>A0A699WYU4</accession>
<reference evidence="1" key="1">
    <citation type="journal article" date="2019" name="Sci. Rep.">
        <title>Draft genome of Tanacetum cinerariifolium, the natural source of mosquito coil.</title>
        <authorList>
            <person name="Yamashiro T."/>
            <person name="Shiraishi A."/>
            <person name="Satake H."/>
            <person name="Nakayama K."/>
        </authorList>
    </citation>
    <scope>NUCLEOTIDE SEQUENCE</scope>
</reference>